<dbReference type="Gramene" id="ONK75917">
    <property type="protein sequence ID" value="ONK75917"/>
    <property type="gene ID" value="A4U43_C03F21930"/>
</dbReference>
<name>A0A5P1FEU3_ASPOF</name>
<feature type="region of interest" description="Disordered" evidence="1">
    <location>
        <begin position="1"/>
        <end position="49"/>
    </location>
</feature>
<reference evidence="3" key="1">
    <citation type="journal article" date="2017" name="Nat. Commun.">
        <title>The asparagus genome sheds light on the origin and evolution of a young Y chromosome.</title>
        <authorList>
            <person name="Harkess A."/>
            <person name="Zhou J."/>
            <person name="Xu C."/>
            <person name="Bowers J.E."/>
            <person name="Van der Hulst R."/>
            <person name="Ayyampalayam S."/>
            <person name="Mercati F."/>
            <person name="Riccardi P."/>
            <person name="McKain M.R."/>
            <person name="Kakrana A."/>
            <person name="Tang H."/>
            <person name="Ray J."/>
            <person name="Groenendijk J."/>
            <person name="Arikit S."/>
            <person name="Mathioni S.M."/>
            <person name="Nakano M."/>
            <person name="Shan H."/>
            <person name="Telgmann-Rauber A."/>
            <person name="Kanno A."/>
            <person name="Yue Z."/>
            <person name="Chen H."/>
            <person name="Li W."/>
            <person name="Chen Y."/>
            <person name="Xu X."/>
            <person name="Zhang Y."/>
            <person name="Luo S."/>
            <person name="Chen H."/>
            <person name="Gao J."/>
            <person name="Mao Z."/>
            <person name="Pires J.C."/>
            <person name="Luo M."/>
            <person name="Kudrna D."/>
            <person name="Wing R.A."/>
            <person name="Meyers B.C."/>
            <person name="Yi K."/>
            <person name="Kong H."/>
            <person name="Lavrijsen P."/>
            <person name="Sunseri F."/>
            <person name="Falavigna A."/>
            <person name="Ye Y."/>
            <person name="Leebens-Mack J.H."/>
            <person name="Chen G."/>
        </authorList>
    </citation>
    <scope>NUCLEOTIDE SEQUENCE [LARGE SCALE GENOMIC DNA]</scope>
    <source>
        <strain evidence="3">cv. DH0086</strain>
    </source>
</reference>
<proteinExistence type="predicted"/>
<accession>A0A5P1FEU3</accession>
<dbReference type="Proteomes" id="UP000243459">
    <property type="component" value="Chromosome 3"/>
</dbReference>
<evidence type="ECO:0000256" key="1">
    <source>
        <dbReference type="SAM" id="MobiDB-lite"/>
    </source>
</evidence>
<feature type="compositionally biased region" description="Acidic residues" evidence="1">
    <location>
        <begin position="37"/>
        <end position="49"/>
    </location>
</feature>
<dbReference type="EMBL" id="CM007383">
    <property type="protein sequence ID" value="ONK75917.1"/>
    <property type="molecule type" value="Genomic_DNA"/>
</dbReference>
<gene>
    <name evidence="2" type="ORF">A4U43_C03F21930</name>
</gene>
<feature type="compositionally biased region" description="Low complexity" evidence="1">
    <location>
        <begin position="79"/>
        <end position="89"/>
    </location>
</feature>
<sequence>MASPEEAAAEEGRQRPTRMLRVNMEANSLRGRRGDEAEPTGEGEEEEGELVLFHQGIIEIRIEDHWHPSPKLPPEPVASDDSSSSSDTSYRPPHPSPRASDPLSEFMTGVHERLGGIERRQEELVGRVDGLGHQVEGLGHQLAEILTILKPSQGP</sequence>
<keyword evidence="3" id="KW-1185">Reference proteome</keyword>
<protein>
    <submittedName>
        <fullName evidence="2">Uncharacterized protein</fullName>
    </submittedName>
</protein>
<evidence type="ECO:0000313" key="2">
    <source>
        <dbReference type="EMBL" id="ONK75917.1"/>
    </source>
</evidence>
<organism evidence="2 3">
    <name type="scientific">Asparagus officinalis</name>
    <name type="common">Garden asparagus</name>
    <dbReference type="NCBI Taxonomy" id="4686"/>
    <lineage>
        <taxon>Eukaryota</taxon>
        <taxon>Viridiplantae</taxon>
        <taxon>Streptophyta</taxon>
        <taxon>Embryophyta</taxon>
        <taxon>Tracheophyta</taxon>
        <taxon>Spermatophyta</taxon>
        <taxon>Magnoliopsida</taxon>
        <taxon>Liliopsida</taxon>
        <taxon>Asparagales</taxon>
        <taxon>Asparagaceae</taxon>
        <taxon>Asparagoideae</taxon>
        <taxon>Asparagus</taxon>
    </lineage>
</organism>
<dbReference type="AlphaFoldDB" id="A0A5P1FEU3"/>
<feature type="region of interest" description="Disordered" evidence="1">
    <location>
        <begin position="63"/>
        <end position="104"/>
    </location>
</feature>
<evidence type="ECO:0000313" key="3">
    <source>
        <dbReference type="Proteomes" id="UP000243459"/>
    </source>
</evidence>